<name>C1E7N9_MICCC</name>
<dbReference type="EMBL" id="CP001327">
    <property type="protein sequence ID" value="ACO64364.1"/>
    <property type="molecule type" value="Genomic_DNA"/>
</dbReference>
<dbReference type="GO" id="GO:0046422">
    <property type="term" value="F:violaxanthin de-epoxidase activity"/>
    <property type="evidence" value="ECO:0007669"/>
    <property type="project" value="InterPro"/>
</dbReference>
<dbReference type="STRING" id="296587.C1E7N9"/>
<feature type="compositionally biased region" description="Low complexity" evidence="1">
    <location>
        <begin position="1"/>
        <end position="12"/>
    </location>
</feature>
<feature type="compositionally biased region" description="Low complexity" evidence="1">
    <location>
        <begin position="22"/>
        <end position="32"/>
    </location>
</feature>
<feature type="region of interest" description="Disordered" evidence="1">
    <location>
        <begin position="63"/>
        <end position="90"/>
    </location>
</feature>
<dbReference type="OrthoDB" id="10258187at2759"/>
<dbReference type="InterPro" id="IPR012674">
    <property type="entry name" value="Calycin"/>
</dbReference>
<dbReference type="InterPro" id="IPR044682">
    <property type="entry name" value="VDE"/>
</dbReference>
<accession>C1E7N9</accession>
<sequence length="497" mass="54319">MALTCAASAPVSVRRRPPRKISSSGATSATKATMAALSPFSMRARAFPHRRLSAAIVVRASSEEATSTSSSAPSERDEDEEERRELGRSSLGEKLRGGVAAFAAAAALSLSLPNAAGAIDARVVETGKCLLSQCNVELAGCLADEKCAESLVCLQGCFGKPDEADCQIKCGDLYASKAVQTFNTCAVSNKNCVKQKQDTGEYPVPSLDAMAPDFDANVFGKEGRWYIVAGLNKDFDVFDCQEHFFSAPDKDHMYVKINWRVARPNGQFYERSDVQTFYADDKTSSIMHNNGNEYLHYQDDWYVPGYKDGEYVFVYYKGTNDAWDGYGGAVVYSTSPTLRPEYVPELTKIAEKVGVKFSDFVVTDNSCKPQAPLKVTAVRDLDTLGDDVVAIEREVVKDEKALFSFVGKEGRLFAREVGKDSRLIAREVGKDARLLEKEIEKDLGLVSFGPRFTALKTNDASDLPKVELTGKAKAEQAKAERLVNKVEANIGRAQDGQ</sequence>
<dbReference type="KEGG" id="mis:MICPUN_104842"/>
<dbReference type="Proteomes" id="UP000002009">
    <property type="component" value="Chromosome 6"/>
</dbReference>
<keyword evidence="4" id="KW-1185">Reference proteome</keyword>
<dbReference type="Gene3D" id="2.40.128.20">
    <property type="match status" value="1"/>
</dbReference>
<dbReference type="eggNOG" id="ENOG502QSFY">
    <property type="taxonomic scope" value="Eukaryota"/>
</dbReference>
<evidence type="ECO:0000259" key="2">
    <source>
        <dbReference type="Pfam" id="PF07137"/>
    </source>
</evidence>
<reference evidence="3 4" key="1">
    <citation type="journal article" date="2009" name="Science">
        <title>Green evolution and dynamic adaptations revealed by genomes of the marine picoeukaryotes Micromonas.</title>
        <authorList>
            <person name="Worden A.Z."/>
            <person name="Lee J.H."/>
            <person name="Mock T."/>
            <person name="Rouze P."/>
            <person name="Simmons M.P."/>
            <person name="Aerts A.L."/>
            <person name="Allen A.E."/>
            <person name="Cuvelier M.L."/>
            <person name="Derelle E."/>
            <person name="Everett M.V."/>
            <person name="Foulon E."/>
            <person name="Grimwood J."/>
            <person name="Gundlach H."/>
            <person name="Henrissat B."/>
            <person name="Napoli C."/>
            <person name="McDonald S.M."/>
            <person name="Parker M.S."/>
            <person name="Rombauts S."/>
            <person name="Salamov A."/>
            <person name="Von Dassow P."/>
            <person name="Badger J.H."/>
            <person name="Coutinho P.M."/>
            <person name="Demir E."/>
            <person name="Dubchak I."/>
            <person name="Gentemann C."/>
            <person name="Eikrem W."/>
            <person name="Gready J.E."/>
            <person name="John U."/>
            <person name="Lanier W."/>
            <person name="Lindquist E.A."/>
            <person name="Lucas S."/>
            <person name="Mayer K.F."/>
            <person name="Moreau H."/>
            <person name="Not F."/>
            <person name="Otillar R."/>
            <person name="Panaud O."/>
            <person name="Pangilinan J."/>
            <person name="Paulsen I."/>
            <person name="Piegu B."/>
            <person name="Poliakov A."/>
            <person name="Robbens S."/>
            <person name="Schmutz J."/>
            <person name="Toulza E."/>
            <person name="Wyss T."/>
            <person name="Zelensky A."/>
            <person name="Zhou K."/>
            <person name="Armbrust E.V."/>
            <person name="Bhattacharya D."/>
            <person name="Goodenough U.W."/>
            <person name="Van de Peer Y."/>
            <person name="Grigoriev I.V."/>
        </authorList>
    </citation>
    <scope>NUCLEOTIDE SEQUENCE [LARGE SCALE GENOMIC DNA]</scope>
    <source>
        <strain evidence="4">RCC299 / NOUM17</strain>
    </source>
</reference>
<organism evidence="3 4">
    <name type="scientific">Micromonas commoda (strain RCC299 / NOUM17 / CCMP2709)</name>
    <name type="common">Picoplanktonic green alga</name>
    <dbReference type="NCBI Taxonomy" id="296587"/>
    <lineage>
        <taxon>Eukaryota</taxon>
        <taxon>Viridiplantae</taxon>
        <taxon>Chlorophyta</taxon>
        <taxon>Mamiellophyceae</taxon>
        <taxon>Mamiellales</taxon>
        <taxon>Mamiellaceae</taxon>
        <taxon>Micromonas</taxon>
    </lineage>
</organism>
<protein>
    <submittedName>
        <fullName evidence="3">Violaxanthin de-epoxidase</fullName>
    </submittedName>
</protein>
<dbReference type="InterPro" id="IPR010788">
    <property type="entry name" value="VDE_dom"/>
</dbReference>
<dbReference type="FunCoup" id="C1E7N9">
    <property type="interactions" value="505"/>
</dbReference>
<feature type="domain" description="VDE lipocalin" evidence="2">
    <location>
        <begin position="127"/>
        <end position="365"/>
    </location>
</feature>
<dbReference type="InParanoid" id="C1E7N9"/>
<dbReference type="PANTHER" id="PTHR33970">
    <property type="entry name" value="VIOLAXANTHIN DE-EPOXIDASE, CHLOROPLASTIC-RELATED"/>
    <property type="match status" value="1"/>
</dbReference>
<dbReference type="Pfam" id="PF07137">
    <property type="entry name" value="VDE"/>
    <property type="match status" value="1"/>
</dbReference>
<evidence type="ECO:0000256" key="1">
    <source>
        <dbReference type="SAM" id="MobiDB-lite"/>
    </source>
</evidence>
<gene>
    <name evidence="3" type="primary">VDE</name>
    <name evidence="3" type="ORF">MICPUN_104842</name>
</gene>
<proteinExistence type="predicted"/>
<dbReference type="GO" id="GO:0010028">
    <property type="term" value="P:xanthophyll cycle"/>
    <property type="evidence" value="ECO:0007669"/>
    <property type="project" value="InterPro"/>
</dbReference>
<dbReference type="OMA" id="VKINWRV"/>
<feature type="compositionally biased region" description="Low complexity" evidence="1">
    <location>
        <begin position="63"/>
        <end position="73"/>
    </location>
</feature>
<dbReference type="RefSeq" id="XP_002503106.1">
    <property type="nucleotide sequence ID" value="XM_002503060.1"/>
</dbReference>
<dbReference type="PANTHER" id="PTHR33970:SF1">
    <property type="entry name" value="VIOLAXANTHIN DE-EPOXIDASE, CHLOROPLASTIC"/>
    <property type="match status" value="1"/>
</dbReference>
<dbReference type="AlphaFoldDB" id="C1E7N9"/>
<evidence type="ECO:0000313" key="3">
    <source>
        <dbReference type="EMBL" id="ACO64364.1"/>
    </source>
</evidence>
<dbReference type="SUPFAM" id="SSF50814">
    <property type="entry name" value="Lipocalins"/>
    <property type="match status" value="1"/>
</dbReference>
<dbReference type="GeneID" id="8244393"/>
<evidence type="ECO:0000313" key="4">
    <source>
        <dbReference type="Proteomes" id="UP000002009"/>
    </source>
</evidence>
<feature type="region of interest" description="Disordered" evidence="1">
    <location>
        <begin position="1"/>
        <end position="32"/>
    </location>
</feature>